<dbReference type="OrthoDB" id="214902at2"/>
<gene>
    <name evidence="2" type="ORF">ATL17_0644</name>
</gene>
<reference evidence="2 3" key="1">
    <citation type="submission" date="2019-03" db="EMBL/GenBank/DDBJ databases">
        <title>Genomic Encyclopedia of Type Strains, Phase III (KMG-III): the genomes of soil and plant-associated and newly described type strains.</title>
        <authorList>
            <person name="Whitman W."/>
        </authorList>
    </citation>
    <scope>NUCLEOTIDE SEQUENCE [LARGE SCALE GENOMIC DNA]</scope>
    <source>
        <strain evidence="2 3">CGMCC 1.7002</strain>
    </source>
</reference>
<keyword evidence="3" id="KW-1185">Reference proteome</keyword>
<evidence type="ECO:0000259" key="1">
    <source>
        <dbReference type="Pfam" id="PF04993"/>
    </source>
</evidence>
<dbReference type="AlphaFoldDB" id="A0A4R6VT61"/>
<dbReference type="Gene3D" id="3.30.1460.30">
    <property type="entry name" value="YgaC/TfoX-N like chaperone"/>
    <property type="match status" value="1"/>
</dbReference>
<dbReference type="RefSeq" id="WP_133571324.1">
    <property type="nucleotide sequence ID" value="NZ_SNYR01000001.1"/>
</dbReference>
<sequence>MSEEREALANRIRDIIGDDPNVTEKKMFGGIAFMLNGNMLVGPHKDGTLMVRVGPDLYDEALARPGAGLMDFTGKPMKGFVNVSGEAIASDQNLAEWIALATRFVGALPAK</sequence>
<protein>
    <submittedName>
        <fullName evidence="2">TfoX-like protein</fullName>
    </submittedName>
</protein>
<feature type="domain" description="TfoX N-terminal" evidence="1">
    <location>
        <begin position="20"/>
        <end position="103"/>
    </location>
</feature>
<proteinExistence type="predicted"/>
<evidence type="ECO:0000313" key="3">
    <source>
        <dbReference type="Proteomes" id="UP000295391"/>
    </source>
</evidence>
<name>A0A4R6VT61_9HYPH</name>
<dbReference type="SUPFAM" id="SSF159894">
    <property type="entry name" value="YgaC/TfoX-N like"/>
    <property type="match status" value="1"/>
</dbReference>
<evidence type="ECO:0000313" key="2">
    <source>
        <dbReference type="EMBL" id="TDQ66641.1"/>
    </source>
</evidence>
<dbReference type="Proteomes" id="UP000295391">
    <property type="component" value="Unassembled WGS sequence"/>
</dbReference>
<dbReference type="EMBL" id="SNYR01000001">
    <property type="protein sequence ID" value="TDQ66641.1"/>
    <property type="molecule type" value="Genomic_DNA"/>
</dbReference>
<dbReference type="Pfam" id="PF04993">
    <property type="entry name" value="TfoX_N"/>
    <property type="match status" value="1"/>
</dbReference>
<dbReference type="InterPro" id="IPR007076">
    <property type="entry name" value="TfoX_N"/>
</dbReference>
<accession>A0A4R6VT61</accession>
<organism evidence="2 3">
    <name type="scientific">Maritalea mobilis</name>
    <dbReference type="NCBI Taxonomy" id="483324"/>
    <lineage>
        <taxon>Bacteria</taxon>
        <taxon>Pseudomonadati</taxon>
        <taxon>Pseudomonadota</taxon>
        <taxon>Alphaproteobacteria</taxon>
        <taxon>Hyphomicrobiales</taxon>
        <taxon>Devosiaceae</taxon>
        <taxon>Maritalea</taxon>
    </lineage>
</organism>
<comment type="caution">
    <text evidence="2">The sequence shown here is derived from an EMBL/GenBank/DDBJ whole genome shotgun (WGS) entry which is preliminary data.</text>
</comment>